<name>A0AAW5C9Z4_9FIRM</name>
<evidence type="ECO:0000313" key="1">
    <source>
        <dbReference type="EMBL" id="MCG4748793.1"/>
    </source>
</evidence>
<evidence type="ECO:0000313" key="3">
    <source>
        <dbReference type="Proteomes" id="UP000669239"/>
    </source>
</evidence>
<evidence type="ECO:0000313" key="2">
    <source>
        <dbReference type="EMBL" id="NSJ52164.1"/>
    </source>
</evidence>
<comment type="caution">
    <text evidence="1">The sequence shown here is derived from an EMBL/GenBank/DDBJ whole genome shotgun (WGS) entry which is preliminary data.</text>
</comment>
<reference evidence="1" key="3">
    <citation type="submission" date="2022-01" db="EMBL/GenBank/DDBJ databases">
        <title>Collection of gut derived symbiotic bacterial strains cultured from healthy donors.</title>
        <authorList>
            <person name="Lin H."/>
            <person name="Kohout C."/>
            <person name="Waligurski E."/>
            <person name="Pamer E.G."/>
        </authorList>
    </citation>
    <scope>NUCLEOTIDE SEQUENCE</scope>
    <source>
        <strain evidence="1">DFI.6.55</strain>
    </source>
</reference>
<reference evidence="2 3" key="1">
    <citation type="journal article" date="2020" name="Cell Host Microbe">
        <title>Functional and Genomic Variation between Human-Derived Isolates of Lachnospiraceae Reveals Inter- and Intra-Species Diversity.</title>
        <authorList>
            <person name="Sorbara M.T."/>
            <person name="Littmann E.R."/>
            <person name="Fontana E."/>
            <person name="Moody T.U."/>
            <person name="Kohout C.E."/>
            <person name="Gjonbalaj M."/>
            <person name="Eaton V."/>
            <person name="Seok R."/>
            <person name="Leiner I.M."/>
            <person name="Pamer E.G."/>
        </authorList>
    </citation>
    <scope>NUCLEOTIDE SEQUENCE [LARGE SCALE GENOMIC DNA]</scope>
    <source>
        <strain evidence="2 3">MSK.1.17</strain>
    </source>
</reference>
<gene>
    <name evidence="2" type="ORF">G5B36_26280</name>
    <name evidence="1" type="ORF">L0N08_25590</name>
</gene>
<reference evidence="2" key="2">
    <citation type="submission" date="2020-02" db="EMBL/GenBank/DDBJ databases">
        <authorList>
            <person name="Littmann E."/>
            <person name="Sorbara M."/>
        </authorList>
    </citation>
    <scope>NUCLEOTIDE SEQUENCE</scope>
    <source>
        <strain evidence="2">MSK.1.17</strain>
    </source>
</reference>
<keyword evidence="3" id="KW-1185">Reference proteome</keyword>
<sequence>MELENVHEIKRTEQSELTLEERHDLYDAVRDAYIEMKKMDALQVMDWINKTYFSKAIKCGEKFESGELGFYIAAVLRVMGEVSRNIDPDTLSKTEREIFEGAIIKNLEGMKRFLGLLVPPSSKQVESSSFKVTANEIEAKVQRTTECGSWEERGKP</sequence>
<protein>
    <submittedName>
        <fullName evidence="1">Uncharacterized protein</fullName>
    </submittedName>
</protein>
<dbReference type="Proteomes" id="UP000669239">
    <property type="component" value="Unassembled WGS sequence"/>
</dbReference>
<dbReference type="EMBL" id="JAKNGE010000043">
    <property type="protein sequence ID" value="MCG4748793.1"/>
    <property type="molecule type" value="Genomic_DNA"/>
</dbReference>
<dbReference type="Proteomes" id="UP001299608">
    <property type="component" value="Unassembled WGS sequence"/>
</dbReference>
<proteinExistence type="predicted"/>
<dbReference type="RefSeq" id="WP_165642432.1">
    <property type="nucleotide sequence ID" value="NZ_JAAITT010000060.1"/>
</dbReference>
<dbReference type="EMBL" id="JAAITT010000060">
    <property type="protein sequence ID" value="NSJ52164.1"/>
    <property type="molecule type" value="Genomic_DNA"/>
</dbReference>
<dbReference type="AlphaFoldDB" id="A0AAW5C9Z4"/>
<accession>A0AAW5C9Z4</accession>
<evidence type="ECO:0000313" key="4">
    <source>
        <dbReference type="Proteomes" id="UP001299608"/>
    </source>
</evidence>
<organism evidence="1 4">
    <name type="scientific">Enterocloster aldenensis</name>
    <dbReference type="NCBI Taxonomy" id="358742"/>
    <lineage>
        <taxon>Bacteria</taxon>
        <taxon>Bacillati</taxon>
        <taxon>Bacillota</taxon>
        <taxon>Clostridia</taxon>
        <taxon>Lachnospirales</taxon>
        <taxon>Lachnospiraceae</taxon>
        <taxon>Enterocloster</taxon>
    </lineage>
</organism>